<name>A0AAD8FRD8_ACIOX</name>
<protein>
    <submittedName>
        <fullName evidence="5">C-type lectin domain family 4 member M-like</fullName>
    </submittedName>
</protein>
<organism evidence="5 6">
    <name type="scientific">Acipenser oxyrinchus oxyrinchus</name>
    <dbReference type="NCBI Taxonomy" id="40147"/>
    <lineage>
        <taxon>Eukaryota</taxon>
        <taxon>Metazoa</taxon>
        <taxon>Chordata</taxon>
        <taxon>Craniata</taxon>
        <taxon>Vertebrata</taxon>
        <taxon>Euteleostomi</taxon>
        <taxon>Actinopterygii</taxon>
        <taxon>Chondrostei</taxon>
        <taxon>Acipenseriformes</taxon>
        <taxon>Acipenseridae</taxon>
        <taxon>Acipenser</taxon>
    </lineage>
</organism>
<dbReference type="InterPro" id="IPR050111">
    <property type="entry name" value="C-type_lectin/snaclec_domain"/>
</dbReference>
<dbReference type="GO" id="GO:0030246">
    <property type="term" value="F:carbohydrate binding"/>
    <property type="evidence" value="ECO:0007669"/>
    <property type="project" value="UniProtKB-KW"/>
</dbReference>
<dbReference type="Pfam" id="PF00059">
    <property type="entry name" value="Lectin_C"/>
    <property type="match status" value="1"/>
</dbReference>
<dbReference type="InterPro" id="IPR001304">
    <property type="entry name" value="C-type_lectin-like"/>
</dbReference>
<comment type="caution">
    <text evidence="5">The sequence shown here is derived from an EMBL/GenBank/DDBJ whole genome shotgun (WGS) entry which is preliminary data.</text>
</comment>
<evidence type="ECO:0000256" key="2">
    <source>
        <dbReference type="ARBA" id="ARBA00023157"/>
    </source>
</evidence>
<dbReference type="CDD" id="cd03590">
    <property type="entry name" value="CLECT_DC-SIGN_like"/>
    <property type="match status" value="1"/>
</dbReference>
<dbReference type="SMART" id="SM00034">
    <property type="entry name" value="CLECT"/>
    <property type="match status" value="1"/>
</dbReference>
<feature type="transmembrane region" description="Helical" evidence="3">
    <location>
        <begin position="60"/>
        <end position="83"/>
    </location>
</feature>
<dbReference type="PROSITE" id="PS50041">
    <property type="entry name" value="C_TYPE_LECTIN_2"/>
    <property type="match status" value="1"/>
</dbReference>
<dbReference type="InterPro" id="IPR016187">
    <property type="entry name" value="CTDL_fold"/>
</dbReference>
<proteinExistence type="predicted"/>
<evidence type="ECO:0000259" key="4">
    <source>
        <dbReference type="PROSITE" id="PS50041"/>
    </source>
</evidence>
<evidence type="ECO:0000256" key="1">
    <source>
        <dbReference type="ARBA" id="ARBA00022734"/>
    </source>
</evidence>
<dbReference type="InterPro" id="IPR033989">
    <property type="entry name" value="CD209-like_CTLD"/>
</dbReference>
<evidence type="ECO:0000256" key="3">
    <source>
        <dbReference type="SAM" id="Phobius"/>
    </source>
</evidence>
<dbReference type="EMBL" id="JAGXEW010000459">
    <property type="protein sequence ID" value="KAK1139259.1"/>
    <property type="molecule type" value="Genomic_DNA"/>
</dbReference>
<keyword evidence="3" id="KW-0472">Membrane</keyword>
<dbReference type="AlphaFoldDB" id="A0AAD8FRD8"/>
<keyword evidence="3" id="KW-0812">Transmembrane</keyword>
<reference evidence="5" key="1">
    <citation type="submission" date="2022-02" db="EMBL/GenBank/DDBJ databases">
        <title>Atlantic sturgeon de novo genome assembly.</title>
        <authorList>
            <person name="Stock M."/>
            <person name="Klopp C."/>
            <person name="Guiguen Y."/>
            <person name="Cabau C."/>
            <person name="Parinello H."/>
            <person name="Santidrian Yebra-Pimentel E."/>
            <person name="Kuhl H."/>
            <person name="Dirks R.P."/>
            <person name="Guessner J."/>
            <person name="Wuertz S."/>
            <person name="Du K."/>
            <person name="Schartl M."/>
        </authorList>
    </citation>
    <scope>NUCLEOTIDE SEQUENCE</scope>
    <source>
        <strain evidence="5">STURGEONOMICS-FGT-2020</strain>
        <tissue evidence="5">Whole blood</tissue>
    </source>
</reference>
<sequence>MTQENIYGNISTVQQQMQRIRQESGFSAETFGHGISDRQAIYNKFDIDDERRQNDTKGFIGSRCIVSAMLVLLALMLAAVFSFTSVKYSEMSATIQRLDMEVSLMRENGSSQMRKVESDILQLKTEGSSQMRKVESDILQLKSEGFEVSLDVKKLERNISQLKDADVQIWTDVQNLEKAFSSLRSQVCDIRSCPCDWKEFRGKCYYFSKGERDWQKAKEFCYNQDAVLAMVKTQQELNYIGSQVSTAHHLGLSDQESESNWKWLDESSVAGSFWNPGEPNNAGEEDCGEITAGKLNDIPCSIKQRWICEKTL</sequence>
<dbReference type="InterPro" id="IPR018378">
    <property type="entry name" value="C-type_lectin_CS"/>
</dbReference>
<evidence type="ECO:0000313" key="6">
    <source>
        <dbReference type="Proteomes" id="UP001230051"/>
    </source>
</evidence>
<dbReference type="PROSITE" id="PS00615">
    <property type="entry name" value="C_TYPE_LECTIN_1"/>
    <property type="match status" value="1"/>
</dbReference>
<keyword evidence="3" id="KW-1133">Transmembrane helix</keyword>
<evidence type="ECO:0000313" key="5">
    <source>
        <dbReference type="EMBL" id="KAK1139259.1"/>
    </source>
</evidence>
<dbReference type="Proteomes" id="UP001230051">
    <property type="component" value="Unassembled WGS sequence"/>
</dbReference>
<keyword evidence="2" id="KW-1015">Disulfide bond</keyword>
<dbReference type="InterPro" id="IPR016186">
    <property type="entry name" value="C-type_lectin-like/link_sf"/>
</dbReference>
<dbReference type="PANTHER" id="PTHR22803">
    <property type="entry name" value="MANNOSE, PHOSPHOLIPASE, LECTIN RECEPTOR RELATED"/>
    <property type="match status" value="1"/>
</dbReference>
<keyword evidence="1" id="KW-0430">Lectin</keyword>
<gene>
    <name evidence="5" type="primary">CD209</name>
    <name evidence="5" type="ORF">AOXY_G37628</name>
</gene>
<dbReference type="Gene3D" id="3.10.100.10">
    <property type="entry name" value="Mannose-Binding Protein A, subunit A"/>
    <property type="match status" value="1"/>
</dbReference>
<feature type="domain" description="C-type lectin" evidence="4">
    <location>
        <begin position="200"/>
        <end position="309"/>
    </location>
</feature>
<keyword evidence="6" id="KW-1185">Reference proteome</keyword>
<dbReference type="SUPFAM" id="SSF56436">
    <property type="entry name" value="C-type lectin-like"/>
    <property type="match status" value="1"/>
</dbReference>
<accession>A0AAD8FRD8</accession>